<dbReference type="Proteomes" id="UP000031433">
    <property type="component" value="Unassembled WGS sequence"/>
</dbReference>
<name>A0A0C1TSZ8_9BACT</name>
<reference evidence="1 2" key="1">
    <citation type="submission" date="2015-01" db="EMBL/GenBank/DDBJ databases">
        <title>Genome sequence of the anaerobic bacterium Geobacter soli GSS01, a dissimilatory Fe(III) reducer from soil.</title>
        <authorList>
            <person name="Yang G."/>
            <person name="Zhou S."/>
        </authorList>
    </citation>
    <scope>NUCLEOTIDE SEQUENCE [LARGE SCALE GENOMIC DNA]</scope>
    <source>
        <strain evidence="1 2">GSS01</strain>
    </source>
</reference>
<dbReference type="RefSeq" id="WP_039645048.1">
    <property type="nucleotide sequence ID" value="NZ_JXBL01000001.1"/>
</dbReference>
<sequence>MAFPRKFKDLLEIEKEDVEKPEQAWLTYAVCATEKDSCGWGGWMLEALWKNTSDKEEPQFLNANDEQVCPRCGRETYRTGASYRFVLSSDQTPTGAIPGIDYEVLPIEYDDDEV</sequence>
<evidence type="ECO:0000313" key="2">
    <source>
        <dbReference type="Proteomes" id="UP000031433"/>
    </source>
</evidence>
<comment type="caution">
    <text evidence="1">The sequence shown here is derived from an EMBL/GenBank/DDBJ whole genome shotgun (WGS) entry which is preliminary data.</text>
</comment>
<gene>
    <name evidence="1" type="ORF">SE37_07350</name>
</gene>
<keyword evidence="2" id="KW-1185">Reference proteome</keyword>
<organism evidence="1 2">
    <name type="scientific">Geobacter soli</name>
    <dbReference type="NCBI Taxonomy" id="1510391"/>
    <lineage>
        <taxon>Bacteria</taxon>
        <taxon>Pseudomonadati</taxon>
        <taxon>Thermodesulfobacteriota</taxon>
        <taxon>Desulfuromonadia</taxon>
        <taxon>Geobacterales</taxon>
        <taxon>Geobacteraceae</taxon>
        <taxon>Geobacter</taxon>
    </lineage>
</organism>
<protein>
    <submittedName>
        <fullName evidence="1">Uncharacterized protein</fullName>
    </submittedName>
</protein>
<evidence type="ECO:0000313" key="1">
    <source>
        <dbReference type="EMBL" id="KIE42458.1"/>
    </source>
</evidence>
<accession>A0A0C1TSZ8</accession>
<dbReference type="AlphaFoldDB" id="A0A0C1TSZ8"/>
<dbReference type="EMBL" id="JXBL01000001">
    <property type="protein sequence ID" value="KIE42458.1"/>
    <property type="molecule type" value="Genomic_DNA"/>
</dbReference>
<proteinExistence type="predicted"/>